<accession>X1NL01</accession>
<protein>
    <submittedName>
        <fullName evidence="1">Uncharacterized protein</fullName>
    </submittedName>
</protein>
<name>X1NL01_9ZZZZ</name>
<gene>
    <name evidence="1" type="ORF">S06H3_45026</name>
</gene>
<organism evidence="1">
    <name type="scientific">marine sediment metagenome</name>
    <dbReference type="NCBI Taxonomy" id="412755"/>
    <lineage>
        <taxon>unclassified sequences</taxon>
        <taxon>metagenomes</taxon>
        <taxon>ecological metagenomes</taxon>
    </lineage>
</organism>
<reference evidence="1" key="1">
    <citation type="journal article" date="2014" name="Front. Microbiol.">
        <title>High frequency of phylogenetically diverse reductive dehalogenase-homologous genes in deep subseafloor sedimentary metagenomes.</title>
        <authorList>
            <person name="Kawai M."/>
            <person name="Futagami T."/>
            <person name="Toyoda A."/>
            <person name="Takaki Y."/>
            <person name="Nishi S."/>
            <person name="Hori S."/>
            <person name="Arai W."/>
            <person name="Tsubouchi T."/>
            <person name="Morono Y."/>
            <person name="Uchiyama I."/>
            <person name="Ito T."/>
            <person name="Fujiyama A."/>
            <person name="Inagaki F."/>
            <person name="Takami H."/>
        </authorList>
    </citation>
    <scope>NUCLEOTIDE SEQUENCE</scope>
    <source>
        <strain evidence="1">Expedition CK06-06</strain>
    </source>
</reference>
<evidence type="ECO:0000313" key="1">
    <source>
        <dbReference type="EMBL" id="GAI44293.1"/>
    </source>
</evidence>
<dbReference type="EMBL" id="BARV01028066">
    <property type="protein sequence ID" value="GAI44293.1"/>
    <property type="molecule type" value="Genomic_DNA"/>
</dbReference>
<proteinExistence type="predicted"/>
<sequence>GQRIELARPLDEKNTANTFDSDIKSVIAIIW</sequence>
<comment type="caution">
    <text evidence="1">The sequence shown here is derived from an EMBL/GenBank/DDBJ whole genome shotgun (WGS) entry which is preliminary data.</text>
</comment>
<dbReference type="AlphaFoldDB" id="X1NL01"/>
<feature type="non-terminal residue" evidence="1">
    <location>
        <position position="1"/>
    </location>
</feature>